<evidence type="ECO:0000259" key="6">
    <source>
        <dbReference type="Pfam" id="PF18052"/>
    </source>
</evidence>
<dbReference type="Pfam" id="PF18052">
    <property type="entry name" value="Rx_N"/>
    <property type="match status" value="1"/>
</dbReference>
<sequence>MEEVEAGLLEGGIGWLAETILDNLDADKLGEWIRQIGLAADTEKLRAEIERVDGVVAAVKGRAIGNRSLARSLRRLRELLYDADDAIDELDYHRLQHQVQRGGKAF</sequence>
<dbReference type="Gene3D" id="1.20.5.4130">
    <property type="match status" value="1"/>
</dbReference>
<evidence type="ECO:0000256" key="4">
    <source>
        <dbReference type="ARBA" id="ARBA00022741"/>
    </source>
</evidence>
<keyword evidence="4" id="KW-0547">Nucleotide-binding</keyword>
<dbReference type="OMA" id="GGWHNSA"/>
<feature type="domain" description="Disease resistance N-terminal" evidence="6">
    <location>
        <begin position="31"/>
        <end position="101"/>
    </location>
</feature>
<dbReference type="EnsemblPlants" id="ORGLA04G0227600.1">
    <property type="protein sequence ID" value="ORGLA04G0227600.1"/>
    <property type="gene ID" value="ORGLA04G0227600"/>
</dbReference>
<reference evidence="7 8" key="2">
    <citation type="submission" date="2018-04" db="EMBL/GenBank/DDBJ databases">
        <title>OglaRS2 (Oryza glaberrima Reference Sequence Version 2).</title>
        <authorList>
            <person name="Zhang J."/>
            <person name="Kudrna D."/>
            <person name="Lee S."/>
            <person name="Talag J."/>
            <person name="Rajasekar S."/>
            <person name="Wing R.A."/>
        </authorList>
    </citation>
    <scope>NUCLEOTIDE SEQUENCE [LARGE SCALE GENOMIC DNA]</scope>
    <source>
        <strain evidence="7 8">cv. IRGC 96717</strain>
    </source>
</reference>
<evidence type="ECO:0000256" key="3">
    <source>
        <dbReference type="ARBA" id="ARBA00022737"/>
    </source>
</evidence>
<organism evidence="7 8">
    <name type="scientific">Oryza glaberrima</name>
    <name type="common">African rice</name>
    <dbReference type="NCBI Taxonomy" id="4538"/>
    <lineage>
        <taxon>Eukaryota</taxon>
        <taxon>Viridiplantae</taxon>
        <taxon>Streptophyta</taxon>
        <taxon>Embryophyta</taxon>
        <taxon>Tracheophyta</taxon>
        <taxon>Spermatophyta</taxon>
        <taxon>Magnoliopsida</taxon>
        <taxon>Liliopsida</taxon>
        <taxon>Poales</taxon>
        <taxon>Poaceae</taxon>
        <taxon>BOP clade</taxon>
        <taxon>Oryzoideae</taxon>
        <taxon>Oryzeae</taxon>
        <taxon>Oryzinae</taxon>
        <taxon>Oryza</taxon>
    </lineage>
</organism>
<evidence type="ECO:0000313" key="7">
    <source>
        <dbReference type="EnsemblPlants" id="ORGLA04G0227600.1"/>
    </source>
</evidence>
<keyword evidence="8" id="KW-1185">Reference proteome</keyword>
<name>I1PQ07_ORYGL</name>
<comment type="similarity">
    <text evidence="1">Belongs to the disease resistance NB-LRR family.</text>
</comment>
<dbReference type="Gramene" id="ORGLA04G0227600.1">
    <property type="protein sequence ID" value="ORGLA04G0227600.1"/>
    <property type="gene ID" value="ORGLA04G0227600"/>
</dbReference>
<protein>
    <recommendedName>
        <fullName evidence="6">Disease resistance N-terminal domain-containing protein</fullName>
    </recommendedName>
</protein>
<dbReference type="HOGENOM" id="CLU_110458_1_1_1"/>
<dbReference type="AlphaFoldDB" id="I1PQ07"/>
<evidence type="ECO:0000256" key="2">
    <source>
        <dbReference type="ARBA" id="ARBA00022614"/>
    </source>
</evidence>
<accession>I1PQ07</accession>
<dbReference type="InterPro" id="IPR041118">
    <property type="entry name" value="Rx_N"/>
</dbReference>
<dbReference type="GO" id="GO:0000166">
    <property type="term" value="F:nucleotide binding"/>
    <property type="evidence" value="ECO:0007669"/>
    <property type="project" value="UniProtKB-KW"/>
</dbReference>
<proteinExistence type="inferred from homology"/>
<dbReference type="Proteomes" id="UP000007306">
    <property type="component" value="Chromosome 4"/>
</dbReference>
<reference evidence="7" key="1">
    <citation type="submission" date="2015-06" db="UniProtKB">
        <authorList>
            <consortium name="EnsemblPlants"/>
        </authorList>
    </citation>
    <scope>IDENTIFICATION</scope>
</reference>
<evidence type="ECO:0000256" key="1">
    <source>
        <dbReference type="ARBA" id="ARBA00008894"/>
    </source>
</evidence>
<evidence type="ECO:0000313" key="8">
    <source>
        <dbReference type="Proteomes" id="UP000007306"/>
    </source>
</evidence>
<keyword evidence="5" id="KW-0611">Plant defense</keyword>
<dbReference type="GO" id="GO:0006952">
    <property type="term" value="P:defense response"/>
    <property type="evidence" value="ECO:0007669"/>
    <property type="project" value="UniProtKB-KW"/>
</dbReference>
<evidence type="ECO:0000256" key="5">
    <source>
        <dbReference type="ARBA" id="ARBA00022821"/>
    </source>
</evidence>
<dbReference type="eggNOG" id="KOG4210">
    <property type="taxonomic scope" value="Eukaryota"/>
</dbReference>
<keyword evidence="3" id="KW-0677">Repeat</keyword>
<keyword evidence="2" id="KW-0433">Leucine-rich repeat</keyword>